<accession>A0A8T0WLW7</accession>
<dbReference type="Gene3D" id="3.40.30.10">
    <property type="entry name" value="Glutaredoxin"/>
    <property type="match status" value="1"/>
</dbReference>
<reference evidence="2" key="1">
    <citation type="submission" date="2020-05" db="EMBL/GenBank/DDBJ databases">
        <title>WGS assembly of Panicum virgatum.</title>
        <authorList>
            <person name="Lovell J.T."/>
            <person name="Jenkins J."/>
            <person name="Shu S."/>
            <person name="Juenger T.E."/>
            <person name="Schmutz J."/>
        </authorList>
    </citation>
    <scope>NUCLEOTIDE SEQUENCE</scope>
    <source>
        <strain evidence="2">AP13</strain>
    </source>
</reference>
<dbReference type="AlphaFoldDB" id="A0A8T0WLW7"/>
<sequence length="215" mass="22971">MIQQRGRISPARRADASRSLPAVIIGAVIIADASRVSLSAVHSITWFFAVAVSEPETFRPRWRRRPRLKQARAVGAAGGAAGRGPSAARAGASRTGAKAGPAPAAGGGKLMGREASTARPGALCDRRQPPRLRQGSAPVSPDLRLRAPAPLRRYNQVVCCVPLPVRAASLDCQDYKGLQDNIKIVAIDVADRPAWYKEKDDPENKVCLVNLFVLP</sequence>
<feature type="compositionally biased region" description="Low complexity" evidence="1">
    <location>
        <begin position="83"/>
        <end position="104"/>
    </location>
</feature>
<evidence type="ECO:0000256" key="1">
    <source>
        <dbReference type="SAM" id="MobiDB-lite"/>
    </source>
</evidence>
<evidence type="ECO:0000313" key="3">
    <source>
        <dbReference type="Proteomes" id="UP000823388"/>
    </source>
</evidence>
<protein>
    <submittedName>
        <fullName evidence="2">Uncharacterized protein</fullName>
    </submittedName>
</protein>
<feature type="region of interest" description="Disordered" evidence="1">
    <location>
        <begin position="68"/>
        <end position="144"/>
    </location>
</feature>
<evidence type="ECO:0000313" key="2">
    <source>
        <dbReference type="EMBL" id="KAG2648108.1"/>
    </source>
</evidence>
<proteinExistence type="predicted"/>
<organism evidence="2 3">
    <name type="scientific">Panicum virgatum</name>
    <name type="common">Blackwell switchgrass</name>
    <dbReference type="NCBI Taxonomy" id="38727"/>
    <lineage>
        <taxon>Eukaryota</taxon>
        <taxon>Viridiplantae</taxon>
        <taxon>Streptophyta</taxon>
        <taxon>Embryophyta</taxon>
        <taxon>Tracheophyta</taxon>
        <taxon>Spermatophyta</taxon>
        <taxon>Magnoliopsida</taxon>
        <taxon>Liliopsida</taxon>
        <taxon>Poales</taxon>
        <taxon>Poaceae</taxon>
        <taxon>PACMAD clade</taxon>
        <taxon>Panicoideae</taxon>
        <taxon>Panicodae</taxon>
        <taxon>Paniceae</taxon>
        <taxon>Panicinae</taxon>
        <taxon>Panicum</taxon>
        <taxon>Panicum sect. Hiantes</taxon>
    </lineage>
</organism>
<dbReference type="EMBL" id="CM029038">
    <property type="protein sequence ID" value="KAG2648108.1"/>
    <property type="molecule type" value="Genomic_DNA"/>
</dbReference>
<name>A0A8T0WLW7_PANVG</name>
<comment type="caution">
    <text evidence="2">The sequence shown here is derived from an EMBL/GenBank/DDBJ whole genome shotgun (WGS) entry which is preliminary data.</text>
</comment>
<gene>
    <name evidence="2" type="ORF">PVAP13_1NG050608</name>
</gene>
<keyword evidence="3" id="KW-1185">Reference proteome</keyword>
<dbReference type="Proteomes" id="UP000823388">
    <property type="component" value="Chromosome 1N"/>
</dbReference>